<dbReference type="InterPro" id="IPR035996">
    <property type="entry name" value="4pyrrol_Methylase_sf"/>
</dbReference>
<reference evidence="9 10" key="1">
    <citation type="journal article" date="2016" name="Sci. Rep.">
        <title>Metabolic traits of an uncultured archaeal lineage -MSBL1- from brine pools of the Red Sea.</title>
        <authorList>
            <person name="Mwirichia R."/>
            <person name="Alam I."/>
            <person name="Rashid M."/>
            <person name="Vinu M."/>
            <person name="Ba-Alawi W."/>
            <person name="Anthony Kamau A."/>
            <person name="Kamanda Ngugi D."/>
            <person name="Goker M."/>
            <person name="Klenk H.P."/>
            <person name="Bajic V."/>
            <person name="Stingl U."/>
        </authorList>
    </citation>
    <scope>NUCLEOTIDE SEQUENCE [LARGE SCALE GENOMIC DNA]</scope>
    <source>
        <strain evidence="9">SCGC-AAA382F02</strain>
    </source>
</reference>
<dbReference type="PANTHER" id="PTHR10882:SF0">
    <property type="entry name" value="DIPHTHINE METHYL ESTER SYNTHASE"/>
    <property type="match status" value="1"/>
</dbReference>
<feature type="binding site" evidence="6 7">
    <location>
        <position position="87"/>
    </location>
    <ligand>
        <name>S-adenosyl-L-methionine</name>
        <dbReference type="ChEBI" id="CHEBI:59789"/>
    </ligand>
</feature>
<dbReference type="EMBL" id="LHYG01000013">
    <property type="protein sequence ID" value="KXB06148.1"/>
    <property type="molecule type" value="Genomic_DNA"/>
</dbReference>
<evidence type="ECO:0000256" key="4">
    <source>
        <dbReference type="ARBA" id="ARBA00022679"/>
    </source>
</evidence>
<dbReference type="CDD" id="cd11647">
    <property type="entry name" value="DHP5_DphB"/>
    <property type="match status" value="1"/>
</dbReference>
<evidence type="ECO:0000259" key="8">
    <source>
        <dbReference type="Pfam" id="PF00590"/>
    </source>
</evidence>
<dbReference type="AlphaFoldDB" id="A0A133VI84"/>
<dbReference type="Gene3D" id="3.30.950.10">
    <property type="entry name" value="Methyltransferase, Cobalt-precorrin-4 Transmethylase, Domain 2"/>
    <property type="match status" value="1"/>
</dbReference>
<feature type="binding site" evidence="6 7">
    <location>
        <position position="162"/>
    </location>
    <ligand>
        <name>S-adenosyl-L-methionine</name>
        <dbReference type="ChEBI" id="CHEBI:59789"/>
    </ligand>
</feature>
<evidence type="ECO:0000256" key="6">
    <source>
        <dbReference type="HAMAP-Rule" id="MF_01084"/>
    </source>
</evidence>
<dbReference type="InterPro" id="IPR014776">
    <property type="entry name" value="4pyrrole_Mease_sub2"/>
</dbReference>
<comment type="subunit">
    <text evidence="6">Homodimer.</text>
</comment>
<feature type="binding site" evidence="6 7">
    <location>
        <position position="84"/>
    </location>
    <ligand>
        <name>S-adenosyl-L-methionine</name>
        <dbReference type="ChEBI" id="CHEBI:59789"/>
    </ligand>
</feature>
<evidence type="ECO:0000256" key="2">
    <source>
        <dbReference type="ARBA" id="ARBA00006729"/>
    </source>
</evidence>
<keyword evidence="3 6" id="KW-0489">Methyltransferase</keyword>
<dbReference type="GO" id="GO:0032259">
    <property type="term" value="P:methylation"/>
    <property type="evidence" value="ECO:0007669"/>
    <property type="project" value="UniProtKB-KW"/>
</dbReference>
<dbReference type="HAMAP" id="MF_01084">
    <property type="entry name" value="Diphthine_synth"/>
    <property type="match status" value="1"/>
</dbReference>
<keyword evidence="4 6" id="KW-0808">Transferase</keyword>
<dbReference type="InterPro" id="IPR000878">
    <property type="entry name" value="4pyrrol_Mease"/>
</dbReference>
<feature type="binding site" evidence="6 7">
    <location>
        <begin position="112"/>
        <end position="113"/>
    </location>
    <ligand>
        <name>S-adenosyl-L-methionine</name>
        <dbReference type="ChEBI" id="CHEBI:59789"/>
    </ligand>
</feature>
<comment type="similarity">
    <text evidence="2 6">Belongs to the diphthine synthase family.</text>
</comment>
<organism evidence="9 10">
    <name type="scientific">candidate division MSBL1 archaeon SCGC-AAA382F02</name>
    <dbReference type="NCBI Taxonomy" id="1698282"/>
    <lineage>
        <taxon>Archaea</taxon>
        <taxon>Methanobacteriati</taxon>
        <taxon>Methanobacteriota</taxon>
        <taxon>candidate division MSBL1</taxon>
    </lineage>
</organism>
<dbReference type="SUPFAM" id="SSF53790">
    <property type="entry name" value="Tetrapyrrole methylase"/>
    <property type="match status" value="1"/>
</dbReference>
<dbReference type="GO" id="GO:0017183">
    <property type="term" value="P:protein histidyl modification to diphthamide"/>
    <property type="evidence" value="ECO:0007669"/>
    <property type="project" value="UniProtKB-UniRule"/>
</dbReference>
<name>A0A133VI84_9EURY</name>
<feature type="binding site" evidence="6 7">
    <location>
        <position position="230"/>
    </location>
    <ligand>
        <name>S-adenosyl-L-methionine</name>
        <dbReference type="ChEBI" id="CHEBI:59789"/>
    </ligand>
</feature>
<accession>A0A133VI84</accession>
<evidence type="ECO:0000256" key="7">
    <source>
        <dbReference type="PIRSR" id="PIRSR036432-1"/>
    </source>
</evidence>
<evidence type="ECO:0000256" key="1">
    <source>
        <dbReference type="ARBA" id="ARBA00005156"/>
    </source>
</evidence>
<dbReference type="NCBIfam" id="TIGR00522">
    <property type="entry name" value="dph5"/>
    <property type="match status" value="1"/>
</dbReference>
<gene>
    <name evidence="6" type="primary">dphB</name>
    <name evidence="9" type="ORF">AKJ53_01225</name>
</gene>
<dbReference type="PATRIC" id="fig|1698282.3.peg.77"/>
<evidence type="ECO:0000313" key="9">
    <source>
        <dbReference type="EMBL" id="KXB06148.1"/>
    </source>
</evidence>
<comment type="pathway">
    <text evidence="1 6">Protein modification; peptidyl-diphthamide biosynthesis.</text>
</comment>
<protein>
    <recommendedName>
        <fullName evidence="6">Diphthine synthase</fullName>
        <ecNumber evidence="6">2.1.1.98</ecNumber>
    </recommendedName>
    <alternativeName>
        <fullName evidence="6">Diphthamide biosynthesis methyltransferase</fullName>
    </alternativeName>
</protein>
<sequence>MLVFIGLGLTGNGITLKGLEELQKAEKAYAELYTSLIPELDLEKLESKIEKNIKVLQREDVEQNPQEVLESAKKKKVAFLVPGDPMIATTHVDLRLRAEESGIETKIIHSVSIETAAPGLAGLQSYKFGRSATLPFPDKPSETPYEVLEKNQDMGLHTLFLLDIEAEEEKYLTADQAIKTLLELENKLGRKVFTKDTLTVVVGRAGSSDSIVKGGKVKDLVEEDFGAPPQVLIVPGNLHFLEAEALEEFAKVPKEVVQENVEE</sequence>
<comment type="caution">
    <text evidence="9">The sequence shown here is derived from an EMBL/GenBank/DDBJ whole genome shotgun (WGS) entry which is preliminary data.</text>
</comment>
<proteinExistence type="inferred from homology"/>
<dbReference type="PANTHER" id="PTHR10882">
    <property type="entry name" value="DIPHTHINE SYNTHASE"/>
    <property type="match status" value="1"/>
</dbReference>
<dbReference type="Proteomes" id="UP000070491">
    <property type="component" value="Unassembled WGS sequence"/>
</dbReference>
<evidence type="ECO:0000256" key="5">
    <source>
        <dbReference type="ARBA" id="ARBA00022691"/>
    </source>
</evidence>
<comment type="function">
    <text evidence="6">S-adenosyl-L-methionine-dependent methyltransferase that catalyzes the trimethylation of the amino group of the modified target histidine residue in translation elongation factor 2 (EF-2), to form an intermediate called diphthine. The three successive methylation reactions represent the second step of diphthamide biosynthesis.</text>
</comment>
<dbReference type="Pfam" id="PF00590">
    <property type="entry name" value="TP_methylase"/>
    <property type="match status" value="1"/>
</dbReference>
<evidence type="ECO:0000313" key="10">
    <source>
        <dbReference type="Proteomes" id="UP000070491"/>
    </source>
</evidence>
<keyword evidence="5 6" id="KW-0949">S-adenosyl-L-methionine</keyword>
<feature type="binding site" evidence="6 7">
    <location>
        <position position="9"/>
    </location>
    <ligand>
        <name>S-adenosyl-L-methionine</name>
        <dbReference type="ChEBI" id="CHEBI:59789"/>
    </ligand>
</feature>
<evidence type="ECO:0000256" key="3">
    <source>
        <dbReference type="ARBA" id="ARBA00022603"/>
    </source>
</evidence>
<dbReference type="PIRSF" id="PIRSF036432">
    <property type="entry name" value="Diphthine_synth"/>
    <property type="match status" value="1"/>
</dbReference>
<keyword evidence="10" id="KW-1185">Reference proteome</keyword>
<dbReference type="Gene3D" id="3.40.1010.10">
    <property type="entry name" value="Cobalt-precorrin-4 Transmethylase, Domain 1"/>
    <property type="match status" value="1"/>
</dbReference>
<dbReference type="GO" id="GO:0004164">
    <property type="term" value="F:diphthine synthase activity"/>
    <property type="evidence" value="ECO:0007669"/>
    <property type="project" value="UniProtKB-UniRule"/>
</dbReference>
<dbReference type="UniPathway" id="UPA00559"/>
<dbReference type="EC" id="2.1.1.98" evidence="6"/>
<dbReference type="InterPro" id="IPR014777">
    <property type="entry name" value="4pyrrole_Mease_sub1"/>
</dbReference>
<feature type="binding site" evidence="6 7">
    <location>
        <position position="205"/>
    </location>
    <ligand>
        <name>S-adenosyl-L-methionine</name>
        <dbReference type="ChEBI" id="CHEBI:59789"/>
    </ligand>
</feature>
<feature type="domain" description="Tetrapyrrole methylase" evidence="8">
    <location>
        <begin position="1"/>
        <end position="220"/>
    </location>
</feature>
<comment type="catalytic activity">
    <reaction evidence="6">
        <text>2-[(3S)-amino-3-carboxypropyl]-L-histidyl-[translation elongation factor 2] + 3 S-adenosyl-L-methionine = diphthine-[translation elongation factor 2] + 3 S-adenosyl-L-homocysteine + 3 H(+)</text>
        <dbReference type="Rhea" id="RHEA:36415"/>
        <dbReference type="Rhea" id="RHEA-COMP:9749"/>
        <dbReference type="Rhea" id="RHEA-COMP:10172"/>
        <dbReference type="ChEBI" id="CHEBI:15378"/>
        <dbReference type="ChEBI" id="CHEBI:57856"/>
        <dbReference type="ChEBI" id="CHEBI:59789"/>
        <dbReference type="ChEBI" id="CHEBI:73995"/>
        <dbReference type="ChEBI" id="CHEBI:82696"/>
        <dbReference type="EC" id="2.1.1.98"/>
    </reaction>
</comment>
<dbReference type="InterPro" id="IPR004551">
    <property type="entry name" value="Dphthn_synthase"/>
</dbReference>